<dbReference type="EMBL" id="WIWT01000022">
    <property type="protein sequence ID" value="KAF3214417.1"/>
    <property type="molecule type" value="Genomic_DNA"/>
</dbReference>
<evidence type="ECO:0000313" key="1">
    <source>
        <dbReference type="EMBL" id="KAF3214417.1"/>
    </source>
</evidence>
<comment type="caution">
    <text evidence="1">The sequence shown here is derived from an EMBL/GenBank/DDBJ whole genome shotgun (WGS) entry which is preliminary data.</text>
</comment>
<gene>
    <name evidence="1" type="ORF">TWF679_004791</name>
</gene>
<accession>A0A8H8VDA9</accession>
<proteinExistence type="predicted"/>
<sequence length="137" mass="15470">MYPRRLPSPVRPFKHIHLSTPNKLTEMYSRVLVNALRRQASTLSIITNCRYTLRHTRPTALRSTSTSYVYVNTRYFASDLELDLLSSAEMSSVAATVMAELQKANDGCTGAGIDTLEETYAEKTHEEVLGYSQSYEL</sequence>
<evidence type="ECO:0000313" key="2">
    <source>
        <dbReference type="Proteomes" id="UP000614610"/>
    </source>
</evidence>
<name>A0A8H8VDA9_ORBOL</name>
<protein>
    <submittedName>
        <fullName evidence="1">Uncharacterized protein</fullName>
    </submittedName>
</protein>
<dbReference type="Proteomes" id="UP000614610">
    <property type="component" value="Unassembled WGS sequence"/>
</dbReference>
<organism evidence="1 2">
    <name type="scientific">Orbilia oligospora</name>
    <name type="common">Nematode-trapping fungus</name>
    <name type="synonym">Arthrobotrys oligospora</name>
    <dbReference type="NCBI Taxonomy" id="2813651"/>
    <lineage>
        <taxon>Eukaryota</taxon>
        <taxon>Fungi</taxon>
        <taxon>Dikarya</taxon>
        <taxon>Ascomycota</taxon>
        <taxon>Pezizomycotina</taxon>
        <taxon>Orbiliomycetes</taxon>
        <taxon>Orbiliales</taxon>
        <taxon>Orbiliaceae</taxon>
        <taxon>Orbilia</taxon>
    </lineage>
</organism>
<dbReference type="OrthoDB" id="5403060at2759"/>
<reference evidence="1" key="1">
    <citation type="submission" date="2019-06" db="EMBL/GenBank/DDBJ databases">
        <authorList>
            <person name="Palmer J.M."/>
        </authorList>
    </citation>
    <scope>NUCLEOTIDE SEQUENCE</scope>
    <source>
        <strain evidence="1">TWF679</strain>
    </source>
</reference>
<dbReference type="AlphaFoldDB" id="A0A8H8VDA9"/>